<gene>
    <name evidence="3" type="ORF">MPPM_4725</name>
</gene>
<evidence type="ECO:0000256" key="1">
    <source>
        <dbReference type="SAM" id="MobiDB-lite"/>
    </source>
</evidence>
<feature type="domain" description="DUF551" evidence="2">
    <location>
        <begin position="69"/>
        <end position="99"/>
    </location>
</feature>
<dbReference type="OrthoDB" id="7510885at2"/>
<accession>A0A160PMS3</accession>
<feature type="compositionally biased region" description="Low complexity" evidence="1">
    <location>
        <begin position="15"/>
        <end position="27"/>
    </location>
</feature>
<proteinExistence type="predicted"/>
<sequence length="179" mass="19376">MSDDLGRVPSGPDHSGSAPSPSVSASGECSSRDGWRPIATLPKDGEAFLAADARIAGGFQQVVFWDDDPPRVGWELSTADGPSYHRKAFTHWMPLPEPPAAEGIADGADPPCPRRDKWFRGCRFEPRYDVGAPDMTGMGRVRFADAEDAGPFYEALKPKTYLHDICVQCGKVVDRGGAR</sequence>
<dbReference type="EMBL" id="AP014809">
    <property type="protein sequence ID" value="BAU93330.1"/>
    <property type="molecule type" value="Genomic_DNA"/>
</dbReference>
<organism evidence="3 4">
    <name type="scientific">Methylorubrum populi</name>
    <dbReference type="NCBI Taxonomy" id="223967"/>
    <lineage>
        <taxon>Bacteria</taxon>
        <taxon>Pseudomonadati</taxon>
        <taxon>Pseudomonadota</taxon>
        <taxon>Alphaproteobacteria</taxon>
        <taxon>Hyphomicrobiales</taxon>
        <taxon>Methylobacteriaceae</taxon>
        <taxon>Methylorubrum</taxon>
    </lineage>
</organism>
<dbReference type="Pfam" id="PF04448">
    <property type="entry name" value="DUF551"/>
    <property type="match status" value="1"/>
</dbReference>
<evidence type="ECO:0000313" key="3">
    <source>
        <dbReference type="EMBL" id="BAU93330.1"/>
    </source>
</evidence>
<dbReference type="Proteomes" id="UP000218288">
    <property type="component" value="Chromosome"/>
</dbReference>
<dbReference type="AlphaFoldDB" id="A0A160PMS3"/>
<dbReference type="InterPro" id="IPR007539">
    <property type="entry name" value="DUF551"/>
</dbReference>
<feature type="region of interest" description="Disordered" evidence="1">
    <location>
        <begin position="1"/>
        <end position="38"/>
    </location>
</feature>
<evidence type="ECO:0000259" key="2">
    <source>
        <dbReference type="Pfam" id="PF04448"/>
    </source>
</evidence>
<reference evidence="3 4" key="1">
    <citation type="journal article" date="2016" name="Genome Announc.">
        <title>Complete Genome Sequence of Methylobacterium populi P-1M, Isolated from Pink-Pigmented Household Biofilm.</title>
        <authorList>
            <person name="Morohoshi T."/>
            <person name="Ikeda T."/>
        </authorList>
    </citation>
    <scope>NUCLEOTIDE SEQUENCE [LARGE SCALE GENOMIC DNA]</scope>
    <source>
        <strain evidence="3 4">P-1M</strain>
    </source>
</reference>
<dbReference type="RefSeq" id="WP_157914237.1">
    <property type="nucleotide sequence ID" value="NZ_AP014809.1"/>
</dbReference>
<evidence type="ECO:0000313" key="4">
    <source>
        <dbReference type="Proteomes" id="UP000218288"/>
    </source>
</evidence>
<protein>
    <recommendedName>
        <fullName evidence="2">DUF551 domain-containing protein</fullName>
    </recommendedName>
</protein>
<name>A0A160PMS3_9HYPH</name>